<protein>
    <recommendedName>
        <fullName evidence="4">Secreted protein</fullName>
    </recommendedName>
</protein>
<evidence type="ECO:0000313" key="3">
    <source>
        <dbReference type="Proteomes" id="UP000654345"/>
    </source>
</evidence>
<dbReference type="Proteomes" id="UP000654345">
    <property type="component" value="Unassembled WGS sequence"/>
</dbReference>
<evidence type="ECO:0000256" key="1">
    <source>
        <dbReference type="SAM" id="MobiDB-lite"/>
    </source>
</evidence>
<comment type="caution">
    <text evidence="2">The sequence shown here is derived from an EMBL/GenBank/DDBJ whole genome shotgun (WGS) entry which is preliminary data.</text>
</comment>
<feature type="region of interest" description="Disordered" evidence="1">
    <location>
        <begin position="55"/>
        <end position="74"/>
    </location>
</feature>
<keyword evidence="3" id="KW-1185">Reference proteome</keyword>
<dbReference type="PROSITE" id="PS51257">
    <property type="entry name" value="PROKAR_LIPOPROTEIN"/>
    <property type="match status" value="1"/>
</dbReference>
<organism evidence="2 3">
    <name type="scientific">Ktedonobacter robiniae</name>
    <dbReference type="NCBI Taxonomy" id="2778365"/>
    <lineage>
        <taxon>Bacteria</taxon>
        <taxon>Bacillati</taxon>
        <taxon>Chloroflexota</taxon>
        <taxon>Ktedonobacteria</taxon>
        <taxon>Ktedonobacterales</taxon>
        <taxon>Ktedonobacteraceae</taxon>
        <taxon>Ktedonobacter</taxon>
    </lineage>
</organism>
<name>A0ABQ3V6S2_9CHLR</name>
<dbReference type="EMBL" id="BNJG01000006">
    <property type="protein sequence ID" value="GHO60661.1"/>
    <property type="molecule type" value="Genomic_DNA"/>
</dbReference>
<evidence type="ECO:0008006" key="4">
    <source>
        <dbReference type="Google" id="ProtNLM"/>
    </source>
</evidence>
<accession>A0ABQ3V6S2</accession>
<reference evidence="2 3" key="1">
    <citation type="journal article" date="2021" name="Int. J. Syst. Evol. Microbiol.">
        <title>Reticulibacter mediterranei gen. nov., sp. nov., within the new family Reticulibacteraceae fam. nov., and Ktedonospora formicarum gen. nov., sp. nov., Ktedonobacter robiniae sp. nov., Dictyobacter formicarum sp. nov. and Dictyobacter arantiisoli sp. nov., belonging to the class Ktedonobacteria.</title>
        <authorList>
            <person name="Yabe S."/>
            <person name="Zheng Y."/>
            <person name="Wang C.M."/>
            <person name="Sakai Y."/>
            <person name="Abe K."/>
            <person name="Yokota A."/>
            <person name="Donadio S."/>
            <person name="Cavaletti L."/>
            <person name="Monciardini P."/>
        </authorList>
    </citation>
    <scope>NUCLEOTIDE SEQUENCE [LARGE SCALE GENOMIC DNA]</scope>
    <source>
        <strain evidence="2 3">SOSP1-30</strain>
    </source>
</reference>
<gene>
    <name evidence="2" type="ORF">KSB_91360</name>
</gene>
<evidence type="ECO:0000313" key="2">
    <source>
        <dbReference type="EMBL" id="GHO60661.1"/>
    </source>
</evidence>
<proteinExistence type="predicted"/>
<feature type="compositionally biased region" description="Polar residues" evidence="1">
    <location>
        <begin position="55"/>
        <end position="65"/>
    </location>
</feature>
<dbReference type="RefSeq" id="WP_201376731.1">
    <property type="nucleotide sequence ID" value="NZ_BNJG01000006.1"/>
</dbReference>
<sequence length="74" mass="8136">MMRRQTVSLVCILAFPGPSGTACLKRSCGKTSTSAKGLSKGLSPTIDNWRTSLEEITQPPNSQLLEQERAEQYH</sequence>